<proteinExistence type="predicted"/>
<comment type="caution">
    <text evidence="2">The sequence shown here is derived from an EMBL/GenBank/DDBJ whole genome shotgun (WGS) entry which is preliminary data.</text>
</comment>
<dbReference type="PROSITE" id="PS51257">
    <property type="entry name" value="PROKAR_LIPOPROTEIN"/>
    <property type="match status" value="1"/>
</dbReference>
<evidence type="ECO:0000313" key="2">
    <source>
        <dbReference type="EMBL" id="HIU29858.1"/>
    </source>
</evidence>
<sequence length="627" mass="70636">MNKNSLKWIWAVNLLAVLLLCFFSGCSGAGEEPVESGTRNKTYDRDPSELLQPVFSDRGGFYGNKMALRITVPETFQASDVSIRITFDGSEPDAGSEAYDGGDIILPDAGCVKTDFERNDRNLSVSVVRAACFDGDGNRLGQIATATYIKLPKKDGEVDWNRFNMPVISLVTEEGNLTNPQTGIFANVQGRGSEWERPVHITFFEADGTLAFAQDAGIRLFGSSTRGLAQKSFRITARKEEYFNTDKYDGAGKFRYALFPDRLQSSGEPLAAYDSIVLRNGGNDSILVGEDNSRISFMRDGLAALITQKAAPEVDAMAYRPVVVFLNGEYYGIMNMREFENKKYIQNVYGIEDEEGIAVISTEMDTSNGGRYDGTWFYYSQDDGPEGELQQFVTLLDDIVSKGRYTYEEAAERIDMDNFMKYCAINLFLCNTDWPHNNVRVWRYAGDNPGALADSSAADGRWRFMLKDADVGLGRYICGMYEGYPIELYTKADSENFRLLLCQYLDFEDQSGYPSVTENFYPDTLQIQGLFYFCMRDAGFASSFYEYCNRLATELWTPEALESLILDTASLLEEEMKNYLVKDFGQWQWESSTDYDAWKNAVSGERDSLITWARDRSGADGEFLKQV</sequence>
<dbReference type="AlphaFoldDB" id="A0A9D1LB45"/>
<dbReference type="Proteomes" id="UP000824089">
    <property type="component" value="Unassembled WGS sequence"/>
</dbReference>
<keyword evidence="1" id="KW-0732">Signal</keyword>
<protein>
    <submittedName>
        <fullName evidence="2">CotH kinase family protein</fullName>
    </submittedName>
</protein>
<dbReference type="Pfam" id="PF08757">
    <property type="entry name" value="CotH"/>
    <property type="match status" value="1"/>
</dbReference>
<feature type="signal peptide" evidence="1">
    <location>
        <begin position="1"/>
        <end position="29"/>
    </location>
</feature>
<reference evidence="2" key="1">
    <citation type="submission" date="2020-10" db="EMBL/GenBank/DDBJ databases">
        <authorList>
            <person name="Gilroy R."/>
        </authorList>
    </citation>
    <scope>NUCLEOTIDE SEQUENCE</scope>
    <source>
        <strain evidence="2">CHK195-4489</strain>
    </source>
</reference>
<feature type="non-terminal residue" evidence="2">
    <location>
        <position position="627"/>
    </location>
</feature>
<evidence type="ECO:0000313" key="3">
    <source>
        <dbReference type="Proteomes" id="UP000824089"/>
    </source>
</evidence>
<dbReference type="EMBL" id="DVMM01000129">
    <property type="protein sequence ID" value="HIU29858.1"/>
    <property type="molecule type" value="Genomic_DNA"/>
</dbReference>
<accession>A0A9D1LB45</accession>
<keyword evidence="2" id="KW-0418">Kinase</keyword>
<dbReference type="InterPro" id="IPR014867">
    <property type="entry name" value="Spore_coat_CotH_CotH2/3/7"/>
</dbReference>
<evidence type="ECO:0000256" key="1">
    <source>
        <dbReference type="SAM" id="SignalP"/>
    </source>
</evidence>
<dbReference type="GO" id="GO:0016301">
    <property type="term" value="F:kinase activity"/>
    <property type="evidence" value="ECO:0007669"/>
    <property type="project" value="UniProtKB-KW"/>
</dbReference>
<reference evidence="2" key="2">
    <citation type="journal article" date="2021" name="PeerJ">
        <title>Extensive microbial diversity within the chicken gut microbiome revealed by metagenomics and culture.</title>
        <authorList>
            <person name="Gilroy R."/>
            <person name="Ravi A."/>
            <person name="Getino M."/>
            <person name="Pursley I."/>
            <person name="Horton D.L."/>
            <person name="Alikhan N.F."/>
            <person name="Baker D."/>
            <person name="Gharbi K."/>
            <person name="Hall N."/>
            <person name="Watson M."/>
            <person name="Adriaenssens E.M."/>
            <person name="Foster-Nyarko E."/>
            <person name="Jarju S."/>
            <person name="Secka A."/>
            <person name="Antonio M."/>
            <person name="Oren A."/>
            <person name="Chaudhuri R.R."/>
            <person name="La Ragione R."/>
            <person name="Hildebrand F."/>
            <person name="Pallen M.J."/>
        </authorList>
    </citation>
    <scope>NUCLEOTIDE SEQUENCE</scope>
    <source>
        <strain evidence="2">CHK195-4489</strain>
    </source>
</reference>
<gene>
    <name evidence="2" type="ORF">IAD50_06120</name>
</gene>
<organism evidence="2 3">
    <name type="scientific">Candidatus Egerieisoma faecipullorum</name>
    <dbReference type="NCBI Taxonomy" id="2840963"/>
    <lineage>
        <taxon>Bacteria</taxon>
        <taxon>Bacillati</taxon>
        <taxon>Bacillota</taxon>
        <taxon>Clostridia</taxon>
        <taxon>Eubacteriales</taxon>
        <taxon>Clostridiaceae</taxon>
        <taxon>Clostridiaceae incertae sedis</taxon>
        <taxon>Candidatus Egerieisoma</taxon>
    </lineage>
</organism>
<feature type="chain" id="PRO_5039028454" evidence="1">
    <location>
        <begin position="30"/>
        <end position="627"/>
    </location>
</feature>
<keyword evidence="2" id="KW-0808">Transferase</keyword>
<name>A0A9D1LB45_9CLOT</name>